<evidence type="ECO:0000313" key="9">
    <source>
        <dbReference type="EMBL" id="SDO76966.1"/>
    </source>
</evidence>
<feature type="transmembrane region" description="Helical" evidence="8">
    <location>
        <begin position="194"/>
        <end position="218"/>
    </location>
</feature>
<protein>
    <submittedName>
        <fullName evidence="9">Alpha-1,2-mannosyltransferase</fullName>
    </submittedName>
</protein>
<name>A0A1H0M9S5_9ACTN</name>
<accession>A0A1H0M9S5</accession>
<gene>
    <name evidence="9" type="ORF">SAMN04515671_1951</name>
</gene>
<feature type="transmembrane region" description="Helical" evidence="8">
    <location>
        <begin position="288"/>
        <end position="306"/>
    </location>
</feature>
<evidence type="ECO:0000313" key="10">
    <source>
        <dbReference type="Proteomes" id="UP000198741"/>
    </source>
</evidence>
<evidence type="ECO:0000256" key="4">
    <source>
        <dbReference type="ARBA" id="ARBA00022692"/>
    </source>
</evidence>
<dbReference type="GO" id="GO:0005886">
    <property type="term" value="C:plasma membrane"/>
    <property type="evidence" value="ECO:0007669"/>
    <property type="project" value="UniProtKB-SubCell"/>
</dbReference>
<evidence type="ECO:0000256" key="2">
    <source>
        <dbReference type="ARBA" id="ARBA00022475"/>
    </source>
</evidence>
<proteinExistence type="inferred from homology"/>
<keyword evidence="10" id="KW-1185">Reference proteome</keyword>
<dbReference type="Proteomes" id="UP000198741">
    <property type="component" value="Chromosome I"/>
</dbReference>
<keyword evidence="3 9" id="KW-0808">Transferase</keyword>
<evidence type="ECO:0000256" key="7">
    <source>
        <dbReference type="ARBA" id="ARBA00024033"/>
    </source>
</evidence>
<dbReference type="GO" id="GO:0016758">
    <property type="term" value="F:hexosyltransferase activity"/>
    <property type="evidence" value="ECO:0007669"/>
    <property type="project" value="InterPro"/>
</dbReference>
<evidence type="ECO:0000256" key="6">
    <source>
        <dbReference type="ARBA" id="ARBA00023136"/>
    </source>
</evidence>
<dbReference type="AlphaFoldDB" id="A0A1H0M9S5"/>
<feature type="transmembrane region" description="Helical" evidence="8">
    <location>
        <begin position="333"/>
        <end position="352"/>
    </location>
</feature>
<dbReference type="Pfam" id="PF09594">
    <property type="entry name" value="GT87"/>
    <property type="match status" value="1"/>
</dbReference>
<evidence type="ECO:0000256" key="8">
    <source>
        <dbReference type="SAM" id="Phobius"/>
    </source>
</evidence>
<keyword evidence="2" id="KW-1003">Cell membrane</keyword>
<comment type="subcellular location">
    <subcellularLocation>
        <location evidence="1">Cell membrane</location>
        <topology evidence="1">Multi-pass membrane protein</topology>
    </subcellularLocation>
</comment>
<feature type="transmembrane region" description="Helical" evidence="8">
    <location>
        <begin position="112"/>
        <end position="134"/>
    </location>
</feature>
<dbReference type="InterPro" id="IPR018584">
    <property type="entry name" value="GT87"/>
</dbReference>
<reference evidence="9 10" key="1">
    <citation type="submission" date="2016-10" db="EMBL/GenBank/DDBJ databases">
        <authorList>
            <person name="de Groot N.N."/>
        </authorList>
    </citation>
    <scope>NUCLEOTIDE SEQUENCE [LARGE SCALE GENOMIC DNA]</scope>
    <source>
        <strain evidence="10">P4-7,KCTC 19426,CECT 7604</strain>
    </source>
</reference>
<dbReference type="STRING" id="1090615.SAMN04515671_1951"/>
<feature type="transmembrane region" description="Helical" evidence="8">
    <location>
        <begin position="414"/>
        <end position="436"/>
    </location>
</feature>
<organism evidence="9 10">
    <name type="scientific">Nakamurella panacisegetis</name>
    <dbReference type="NCBI Taxonomy" id="1090615"/>
    <lineage>
        <taxon>Bacteria</taxon>
        <taxon>Bacillati</taxon>
        <taxon>Actinomycetota</taxon>
        <taxon>Actinomycetes</taxon>
        <taxon>Nakamurellales</taxon>
        <taxon>Nakamurellaceae</taxon>
        <taxon>Nakamurella</taxon>
    </lineage>
</organism>
<sequence>MRTVDILRSTRSLPTWAAVDVRELPRRTRTIVIGVAVLGLLAAFAISFEIYRRFGAPRNELDLRIYYNAMASWHGGNDLYSYAYPDKVNGLLGFTYPPFAALIMSPLPMLSIRWIIAIAGLGIVATTVVLVMLSLRERMYLRRPQFLLATGLATAAAFCLQPVSQTLAYGQVNTALAVLVMVDVFVLGRRGSRFAGVGIGLAMAIKLTPAIFLVYLVIGRRWRMLRVAVATAAAATLAAALVVPADSWQYFTSLLWDAGRVGVVDNTANQSLNGTLARITGSLAPDKVVWAVGVLIVLAVGSVRIHRAVGAGDTLLAVTVTGLMGVLISPVSWIHHAVWIVPAVVVAVAQLVRTVPRHRFRPAAGNTRLDPADRTAMRRWIAGAGLLATGLFVFIVNTRNLFGLPDVHYAGRSIGAALAGSIQTIWMLAALVLLPIRTDMSSERPRPLAGSR</sequence>
<dbReference type="EMBL" id="LT629710">
    <property type="protein sequence ID" value="SDO76966.1"/>
    <property type="molecule type" value="Genomic_DNA"/>
</dbReference>
<keyword evidence="4 8" id="KW-0812">Transmembrane</keyword>
<keyword evidence="6 8" id="KW-0472">Membrane</keyword>
<evidence type="ECO:0000256" key="5">
    <source>
        <dbReference type="ARBA" id="ARBA00022989"/>
    </source>
</evidence>
<comment type="similarity">
    <text evidence="7">Belongs to the glycosyltransferase 87 family.</text>
</comment>
<feature type="transmembrane region" description="Helical" evidence="8">
    <location>
        <begin position="31"/>
        <end position="51"/>
    </location>
</feature>
<feature type="transmembrane region" description="Helical" evidence="8">
    <location>
        <begin position="380"/>
        <end position="402"/>
    </location>
</feature>
<feature type="transmembrane region" description="Helical" evidence="8">
    <location>
        <begin position="224"/>
        <end position="243"/>
    </location>
</feature>
<keyword evidence="5 8" id="KW-1133">Transmembrane helix</keyword>
<keyword evidence="9" id="KW-0328">Glycosyltransferase</keyword>
<feature type="transmembrane region" description="Helical" evidence="8">
    <location>
        <begin position="146"/>
        <end position="163"/>
    </location>
</feature>
<evidence type="ECO:0000256" key="3">
    <source>
        <dbReference type="ARBA" id="ARBA00022679"/>
    </source>
</evidence>
<evidence type="ECO:0000256" key="1">
    <source>
        <dbReference type="ARBA" id="ARBA00004651"/>
    </source>
</evidence>